<keyword evidence="3" id="KW-1185">Reference proteome</keyword>
<dbReference type="PANTHER" id="PTHR43383:SF2">
    <property type="entry name" value="AMIDOHYDROLASE 2 FAMILY PROTEIN"/>
    <property type="match status" value="1"/>
</dbReference>
<dbReference type="CDD" id="cd09272">
    <property type="entry name" value="RNase_HI_RT_Ty1"/>
    <property type="match status" value="1"/>
</dbReference>
<protein>
    <recommendedName>
        <fullName evidence="1">Reverse transcriptase Ty1/copia-type domain-containing protein</fullName>
    </recommendedName>
</protein>
<sequence>MKALEKNSNWDIVDRPKDKRVVGCRWIYTIKCKPDGTLERYKARLVAKGYTQTYGIDYEETFSLVAKMNMVRVVISLVAHFGWNLQQFDVKNSFLHGDLEKEVYMEIPLGLYSQSEKNKIILDDLKVKYERPIKLFYDNNSTISTIHNSVQHSRIKQIEIDKHFIKKKLKSGLVVTTHVPTRLQVVDVFTKGVPTARFQELNDKLGMIDIHLPT</sequence>
<dbReference type="Proteomes" id="UP000257109">
    <property type="component" value="Unassembled WGS sequence"/>
</dbReference>
<dbReference type="EMBL" id="QJKJ01004010">
    <property type="protein sequence ID" value="RDX95939.1"/>
    <property type="molecule type" value="Genomic_DNA"/>
</dbReference>
<dbReference type="AlphaFoldDB" id="A0A371GZK2"/>
<proteinExistence type="predicted"/>
<dbReference type="InterPro" id="IPR043502">
    <property type="entry name" value="DNA/RNA_pol_sf"/>
</dbReference>
<organism evidence="2 3">
    <name type="scientific">Mucuna pruriens</name>
    <name type="common">Velvet bean</name>
    <name type="synonym">Dolichos pruriens</name>
    <dbReference type="NCBI Taxonomy" id="157652"/>
    <lineage>
        <taxon>Eukaryota</taxon>
        <taxon>Viridiplantae</taxon>
        <taxon>Streptophyta</taxon>
        <taxon>Embryophyta</taxon>
        <taxon>Tracheophyta</taxon>
        <taxon>Spermatophyta</taxon>
        <taxon>Magnoliopsida</taxon>
        <taxon>eudicotyledons</taxon>
        <taxon>Gunneridae</taxon>
        <taxon>Pentapetalae</taxon>
        <taxon>rosids</taxon>
        <taxon>fabids</taxon>
        <taxon>Fabales</taxon>
        <taxon>Fabaceae</taxon>
        <taxon>Papilionoideae</taxon>
        <taxon>50 kb inversion clade</taxon>
        <taxon>NPAAA clade</taxon>
        <taxon>indigoferoid/millettioid clade</taxon>
        <taxon>Phaseoleae</taxon>
        <taxon>Mucuna</taxon>
    </lineage>
</organism>
<dbReference type="PANTHER" id="PTHR43383">
    <property type="entry name" value="NODULIN 6"/>
    <property type="match status" value="1"/>
</dbReference>
<dbReference type="InterPro" id="IPR013103">
    <property type="entry name" value="RVT_2"/>
</dbReference>
<reference evidence="2" key="1">
    <citation type="submission" date="2018-05" db="EMBL/GenBank/DDBJ databases">
        <title>Draft genome of Mucuna pruriens seed.</title>
        <authorList>
            <person name="Nnadi N.E."/>
            <person name="Vos R."/>
            <person name="Hasami M.H."/>
            <person name="Devisetty U.K."/>
            <person name="Aguiy J.C."/>
        </authorList>
    </citation>
    <scope>NUCLEOTIDE SEQUENCE [LARGE SCALE GENOMIC DNA]</scope>
    <source>
        <strain evidence="2">JCA_2017</strain>
    </source>
</reference>
<accession>A0A371GZK2</accession>
<feature type="non-terminal residue" evidence="2">
    <location>
        <position position="1"/>
    </location>
</feature>
<evidence type="ECO:0000313" key="3">
    <source>
        <dbReference type="Proteomes" id="UP000257109"/>
    </source>
</evidence>
<dbReference type="OrthoDB" id="998494at2759"/>
<evidence type="ECO:0000313" key="2">
    <source>
        <dbReference type="EMBL" id="RDX95939.1"/>
    </source>
</evidence>
<name>A0A371GZK2_MUCPR</name>
<evidence type="ECO:0000259" key="1">
    <source>
        <dbReference type="Pfam" id="PF07727"/>
    </source>
</evidence>
<dbReference type="SUPFAM" id="SSF56672">
    <property type="entry name" value="DNA/RNA polymerases"/>
    <property type="match status" value="1"/>
</dbReference>
<feature type="domain" description="Reverse transcriptase Ty1/copia-type" evidence="1">
    <location>
        <begin position="7"/>
        <end position="121"/>
    </location>
</feature>
<dbReference type="Pfam" id="PF07727">
    <property type="entry name" value="RVT_2"/>
    <property type="match status" value="1"/>
</dbReference>
<comment type="caution">
    <text evidence="2">The sequence shown here is derived from an EMBL/GenBank/DDBJ whole genome shotgun (WGS) entry which is preliminary data.</text>
</comment>
<gene>
    <name evidence="2" type="ORF">CR513_21462</name>
</gene>